<dbReference type="Proteomes" id="UP000639643">
    <property type="component" value="Unassembled WGS sequence"/>
</dbReference>
<evidence type="ECO:0000313" key="2">
    <source>
        <dbReference type="EMBL" id="KAF6840138.1"/>
    </source>
</evidence>
<dbReference type="AlphaFoldDB" id="A0A8H6NPJ0"/>
<organism evidence="2 3">
    <name type="scientific">Colletotrichum musicola</name>
    <dbReference type="NCBI Taxonomy" id="2175873"/>
    <lineage>
        <taxon>Eukaryota</taxon>
        <taxon>Fungi</taxon>
        <taxon>Dikarya</taxon>
        <taxon>Ascomycota</taxon>
        <taxon>Pezizomycotina</taxon>
        <taxon>Sordariomycetes</taxon>
        <taxon>Hypocreomycetidae</taxon>
        <taxon>Glomerellales</taxon>
        <taxon>Glomerellaceae</taxon>
        <taxon>Colletotrichum</taxon>
        <taxon>Colletotrichum orchidearum species complex</taxon>
    </lineage>
</organism>
<gene>
    <name evidence="2" type="ORF">CMUS01_04032</name>
</gene>
<evidence type="ECO:0000256" key="1">
    <source>
        <dbReference type="SAM" id="MobiDB-lite"/>
    </source>
</evidence>
<feature type="compositionally biased region" description="Basic and acidic residues" evidence="1">
    <location>
        <begin position="40"/>
        <end position="51"/>
    </location>
</feature>
<keyword evidence="3" id="KW-1185">Reference proteome</keyword>
<name>A0A8H6NPJ0_9PEZI</name>
<feature type="region of interest" description="Disordered" evidence="1">
    <location>
        <begin position="35"/>
        <end position="76"/>
    </location>
</feature>
<feature type="region of interest" description="Disordered" evidence="1">
    <location>
        <begin position="1"/>
        <end position="20"/>
    </location>
</feature>
<proteinExistence type="predicted"/>
<accession>A0A8H6NPJ0</accession>
<protein>
    <submittedName>
        <fullName evidence="2">Uncharacterized protein</fullName>
    </submittedName>
</protein>
<evidence type="ECO:0000313" key="3">
    <source>
        <dbReference type="Proteomes" id="UP000639643"/>
    </source>
</evidence>
<dbReference type="EMBL" id="WIGM01000104">
    <property type="protein sequence ID" value="KAF6840138.1"/>
    <property type="molecule type" value="Genomic_DNA"/>
</dbReference>
<comment type="caution">
    <text evidence="2">The sequence shown here is derived from an EMBL/GenBank/DDBJ whole genome shotgun (WGS) entry which is preliminary data.</text>
</comment>
<reference evidence="2" key="1">
    <citation type="journal article" date="2020" name="Phytopathology">
        <title>Genome Sequence Resources of Colletotrichum truncatum, C. plurivorum, C. musicola, and C. sojae: Four Species Pathogenic to Soybean (Glycine max).</title>
        <authorList>
            <person name="Rogerio F."/>
            <person name="Boufleur T.R."/>
            <person name="Ciampi-Guillardi M."/>
            <person name="Sukno S.A."/>
            <person name="Thon M.R."/>
            <person name="Massola Junior N.S."/>
            <person name="Baroncelli R."/>
        </authorList>
    </citation>
    <scope>NUCLEOTIDE SEQUENCE</scope>
    <source>
        <strain evidence="2">LFN0074</strain>
    </source>
</reference>
<sequence>MRPQRDPRPSIPRFSGSMPLGRSCEHRINILDIGPLGRRASPDYRARDEPSRTSTSPWSAPLAQMGAGNTVPARTLGPAQYEPFQKHFGPAASGVESLCSP</sequence>